<keyword evidence="3" id="KW-1185">Reference proteome</keyword>
<evidence type="ECO:0000313" key="3">
    <source>
        <dbReference type="Proteomes" id="UP001177003"/>
    </source>
</evidence>
<evidence type="ECO:0000256" key="1">
    <source>
        <dbReference type="SAM" id="MobiDB-lite"/>
    </source>
</evidence>
<organism evidence="2 3">
    <name type="scientific">Lactuca saligna</name>
    <name type="common">Willowleaf lettuce</name>
    <dbReference type="NCBI Taxonomy" id="75948"/>
    <lineage>
        <taxon>Eukaryota</taxon>
        <taxon>Viridiplantae</taxon>
        <taxon>Streptophyta</taxon>
        <taxon>Embryophyta</taxon>
        <taxon>Tracheophyta</taxon>
        <taxon>Spermatophyta</taxon>
        <taxon>Magnoliopsida</taxon>
        <taxon>eudicotyledons</taxon>
        <taxon>Gunneridae</taxon>
        <taxon>Pentapetalae</taxon>
        <taxon>asterids</taxon>
        <taxon>campanulids</taxon>
        <taxon>Asterales</taxon>
        <taxon>Asteraceae</taxon>
        <taxon>Cichorioideae</taxon>
        <taxon>Cichorieae</taxon>
        <taxon>Lactucinae</taxon>
        <taxon>Lactuca</taxon>
    </lineage>
</organism>
<evidence type="ECO:0000313" key="2">
    <source>
        <dbReference type="EMBL" id="CAI9271956.1"/>
    </source>
</evidence>
<proteinExistence type="predicted"/>
<sequence length="183" mass="21872">MVSRRRRGTKQVKRWSSVVVIDYGLLYVMSAFRFARAKFQSVISVEEFTKTSAINSILHIPIWTRQSDLMDFDEYDYLEKTVDEADNRNGSSSKAKDGGAEQSEKGYRRRDREEGDEEDDRIVEEDRKSKKSKGEEENGSRRDRERDREERSPRLEREREKELLREKERELESRESRWSICTY</sequence>
<dbReference type="EMBL" id="OX465078">
    <property type="protein sequence ID" value="CAI9271956.1"/>
    <property type="molecule type" value="Genomic_DNA"/>
</dbReference>
<name>A0AA35VE84_LACSI</name>
<gene>
    <name evidence="2" type="ORF">LSALG_LOCUS12206</name>
</gene>
<protein>
    <submittedName>
        <fullName evidence="2">Uncharacterized protein</fullName>
    </submittedName>
</protein>
<feature type="region of interest" description="Disordered" evidence="1">
    <location>
        <begin position="82"/>
        <end position="183"/>
    </location>
</feature>
<feature type="compositionally biased region" description="Acidic residues" evidence="1">
    <location>
        <begin position="114"/>
        <end position="123"/>
    </location>
</feature>
<feature type="compositionally biased region" description="Basic and acidic residues" evidence="1">
    <location>
        <begin position="124"/>
        <end position="177"/>
    </location>
</feature>
<accession>A0AA35VE84</accession>
<reference evidence="2" key="1">
    <citation type="submission" date="2023-04" db="EMBL/GenBank/DDBJ databases">
        <authorList>
            <person name="Vijverberg K."/>
            <person name="Xiong W."/>
            <person name="Schranz E."/>
        </authorList>
    </citation>
    <scope>NUCLEOTIDE SEQUENCE</scope>
</reference>
<dbReference type="Proteomes" id="UP001177003">
    <property type="component" value="Chromosome 2"/>
</dbReference>
<feature type="compositionally biased region" description="Basic and acidic residues" evidence="1">
    <location>
        <begin position="94"/>
        <end position="113"/>
    </location>
</feature>
<dbReference type="AlphaFoldDB" id="A0AA35VE84"/>